<dbReference type="PROSITE" id="PS51257">
    <property type="entry name" value="PROKAR_LIPOPROTEIN"/>
    <property type="match status" value="1"/>
</dbReference>
<dbReference type="Gene3D" id="3.90.1010.20">
    <property type="match status" value="1"/>
</dbReference>
<sequence length="182" mass="18992">MRNALGIGAVGLGAMMLAACSPSYTIDMSVPMRDGEWSARSNPDDQGAVGVITISVEGGDITKTVYETKRADGSDKDGEYGKDSSGQVFNEDYYARAQKAVESFARYSQQLTDEDDPSKVDVISGATVAHSQFMQAAIRAISAAQGVEDAGADRIDIPGLKDSTGEGDPGLDEDLGGTGKQG</sequence>
<keyword evidence="3" id="KW-1185">Reference proteome</keyword>
<name>A0A923E158_9ACTO</name>
<organism evidence="2 3">
    <name type="scientific">Schaalia hyovaginalis</name>
    <dbReference type="NCBI Taxonomy" id="29316"/>
    <lineage>
        <taxon>Bacteria</taxon>
        <taxon>Bacillati</taxon>
        <taxon>Actinomycetota</taxon>
        <taxon>Actinomycetes</taxon>
        <taxon>Actinomycetales</taxon>
        <taxon>Actinomycetaceae</taxon>
        <taxon>Schaalia</taxon>
    </lineage>
</organism>
<keyword evidence="2" id="KW-0449">Lipoprotein</keyword>
<evidence type="ECO:0000313" key="2">
    <source>
        <dbReference type="EMBL" id="MBB6333984.1"/>
    </source>
</evidence>
<proteinExistence type="predicted"/>
<dbReference type="AlphaFoldDB" id="A0A923E158"/>
<evidence type="ECO:0000256" key="1">
    <source>
        <dbReference type="SAM" id="MobiDB-lite"/>
    </source>
</evidence>
<feature type="region of interest" description="Disordered" evidence="1">
    <location>
        <begin position="151"/>
        <end position="182"/>
    </location>
</feature>
<gene>
    <name evidence="2" type="ORF">HD592_000549</name>
</gene>
<dbReference type="EMBL" id="JACHMK010000001">
    <property type="protein sequence ID" value="MBB6333984.1"/>
    <property type="molecule type" value="Genomic_DNA"/>
</dbReference>
<dbReference type="RefSeq" id="WP_184451701.1">
    <property type="nucleotide sequence ID" value="NZ_JACHMK010000001.1"/>
</dbReference>
<dbReference type="GeneID" id="85979304"/>
<accession>A0A923E158</accession>
<protein>
    <submittedName>
        <fullName evidence="2">Major membrane immunogen (Membrane-anchored lipoprotein)</fullName>
    </submittedName>
</protein>
<comment type="caution">
    <text evidence="2">The sequence shown here is derived from an EMBL/GenBank/DDBJ whole genome shotgun (WGS) entry which is preliminary data.</text>
</comment>
<evidence type="ECO:0000313" key="3">
    <source>
        <dbReference type="Proteomes" id="UP000617426"/>
    </source>
</evidence>
<reference evidence="2" key="1">
    <citation type="submission" date="2020-08" db="EMBL/GenBank/DDBJ databases">
        <title>Sequencing the genomes of 1000 actinobacteria strains.</title>
        <authorList>
            <person name="Klenk H.-P."/>
        </authorList>
    </citation>
    <scope>NUCLEOTIDE SEQUENCE</scope>
    <source>
        <strain evidence="2">DSM 10695</strain>
    </source>
</reference>
<dbReference type="Proteomes" id="UP000617426">
    <property type="component" value="Unassembled WGS sequence"/>
</dbReference>